<protein>
    <submittedName>
        <fullName evidence="3">Helix-turn-helix transcriptional regulator</fullName>
    </submittedName>
</protein>
<dbReference type="InterPro" id="IPR036390">
    <property type="entry name" value="WH_DNA-bd_sf"/>
</dbReference>
<organism evidence="3 4">
    <name type="scientific">Novosphingobium flavum</name>
    <dbReference type="NCBI Taxonomy" id="1778672"/>
    <lineage>
        <taxon>Bacteria</taxon>
        <taxon>Pseudomonadati</taxon>
        <taxon>Pseudomonadota</taxon>
        <taxon>Alphaproteobacteria</taxon>
        <taxon>Sphingomonadales</taxon>
        <taxon>Sphingomonadaceae</taxon>
        <taxon>Novosphingobium</taxon>
    </lineage>
</organism>
<dbReference type="InterPro" id="IPR036388">
    <property type="entry name" value="WH-like_DNA-bd_sf"/>
</dbReference>
<comment type="caution">
    <text evidence="3">The sequence shown here is derived from an EMBL/GenBank/DDBJ whole genome shotgun (WGS) entry which is preliminary data.</text>
</comment>
<dbReference type="PANTHER" id="PTHR43252:SF7">
    <property type="entry name" value="TRANSCRIPTIONAL REGULATOR YQJI"/>
    <property type="match status" value="1"/>
</dbReference>
<feature type="domain" description="Transcription regulator PadR N-terminal" evidence="2">
    <location>
        <begin position="56"/>
        <end position="125"/>
    </location>
</feature>
<keyword evidence="4" id="KW-1185">Reference proteome</keyword>
<evidence type="ECO:0000259" key="2">
    <source>
        <dbReference type="Pfam" id="PF03551"/>
    </source>
</evidence>
<dbReference type="PANTHER" id="PTHR43252">
    <property type="entry name" value="TRANSCRIPTIONAL REGULATOR YQJI"/>
    <property type="match status" value="1"/>
</dbReference>
<dbReference type="AlphaFoldDB" id="A0A7X1FTV8"/>
<dbReference type="EMBL" id="JACLAW010000012">
    <property type="protein sequence ID" value="MBC2666878.1"/>
    <property type="molecule type" value="Genomic_DNA"/>
</dbReference>
<sequence length="196" mass="20254">GGGRGGPGRGFGRDPADDLAGGRGRHGRRGGPGGGAGGGGMRRGRLFGREELRLMVLSLLAEGPQHGYQLMRAFEERSGGGYVPSPGVLYPLLAMLEEMGLIETAPADDGKRRQSSLSEAGQAELVTGKALADAAFARLSALASAAARTDAAPVRRAMTNLKTALGDRLGRDGTDSETIFAIAALIDEAAQKIERL</sequence>
<name>A0A7X1FTV8_9SPHN</name>
<feature type="compositionally biased region" description="Gly residues" evidence="1">
    <location>
        <begin position="30"/>
        <end position="41"/>
    </location>
</feature>
<feature type="region of interest" description="Disordered" evidence="1">
    <location>
        <begin position="1"/>
        <end position="43"/>
    </location>
</feature>
<dbReference type="Pfam" id="PF03551">
    <property type="entry name" value="PadR"/>
    <property type="match status" value="1"/>
</dbReference>
<dbReference type="Proteomes" id="UP000566813">
    <property type="component" value="Unassembled WGS sequence"/>
</dbReference>
<dbReference type="RefSeq" id="WP_185665169.1">
    <property type="nucleotide sequence ID" value="NZ_JACLAW010000012.1"/>
</dbReference>
<dbReference type="InterPro" id="IPR005149">
    <property type="entry name" value="Tscrpt_reg_PadR_N"/>
</dbReference>
<dbReference type="SUPFAM" id="SSF46785">
    <property type="entry name" value="Winged helix' DNA-binding domain"/>
    <property type="match status" value="1"/>
</dbReference>
<reference evidence="3 4" key="1">
    <citation type="submission" date="2020-08" db="EMBL/GenBank/DDBJ databases">
        <title>The genome sequence of type strain Novosphingobium flavum NBRC 111647.</title>
        <authorList>
            <person name="Liu Y."/>
        </authorList>
    </citation>
    <scope>NUCLEOTIDE SEQUENCE [LARGE SCALE GENOMIC DNA]</scope>
    <source>
        <strain evidence="3 4">NBRC 111647</strain>
    </source>
</reference>
<evidence type="ECO:0000313" key="4">
    <source>
        <dbReference type="Proteomes" id="UP000566813"/>
    </source>
</evidence>
<evidence type="ECO:0000256" key="1">
    <source>
        <dbReference type="SAM" id="MobiDB-lite"/>
    </source>
</evidence>
<feature type="compositionally biased region" description="Gly residues" evidence="1">
    <location>
        <begin position="1"/>
        <end position="10"/>
    </location>
</feature>
<evidence type="ECO:0000313" key="3">
    <source>
        <dbReference type="EMBL" id="MBC2666878.1"/>
    </source>
</evidence>
<proteinExistence type="predicted"/>
<accession>A0A7X1FTV8</accession>
<dbReference type="Gene3D" id="1.10.10.10">
    <property type="entry name" value="Winged helix-like DNA-binding domain superfamily/Winged helix DNA-binding domain"/>
    <property type="match status" value="1"/>
</dbReference>
<feature type="non-terminal residue" evidence="3">
    <location>
        <position position="1"/>
    </location>
</feature>
<gene>
    <name evidence="3" type="ORF">H7F51_15270</name>
</gene>